<dbReference type="GO" id="GO:0016491">
    <property type="term" value="F:oxidoreductase activity"/>
    <property type="evidence" value="ECO:0007669"/>
    <property type="project" value="UniProtKB-KW"/>
</dbReference>
<evidence type="ECO:0000259" key="4">
    <source>
        <dbReference type="Pfam" id="PF00248"/>
    </source>
</evidence>
<accession>A0A1B0ZFU3</accession>
<protein>
    <recommendedName>
        <fullName evidence="4">NADP-dependent oxidoreductase domain-containing protein</fullName>
    </recommendedName>
</protein>
<dbReference type="CDD" id="cd19089">
    <property type="entry name" value="AKR_AKR14A1_2"/>
    <property type="match status" value="1"/>
</dbReference>
<evidence type="ECO:0000313" key="5">
    <source>
        <dbReference type="EMBL" id="ANP26817.1"/>
    </source>
</evidence>
<dbReference type="AlphaFoldDB" id="A0A1B0ZFU3"/>
<dbReference type="Pfam" id="PF00248">
    <property type="entry name" value="Aldo_ket_red"/>
    <property type="match status" value="1"/>
</dbReference>
<dbReference type="STRING" id="1630135.DAD186_02580"/>
<evidence type="ECO:0000256" key="2">
    <source>
        <dbReference type="ARBA" id="ARBA00022857"/>
    </source>
</evidence>
<sequence>MNESTPTSRATMDEASYAHFRRLGTSGLMLPPISLGFWHNFGRERFEGGFEHEVRERPKADFSRQREIVHYAFDHGITHFDLANNYGPPAGSAEETFGEIFRKDLAGHRDEILVTTKAGFRMWPGPYGDGGSRKYLLASLDQSLTRLGLDYVDIFYHHRQDDSTPLEESMGALAHAVKSGKALYAGISNYSPEKTREAATMLRTMGVPLVVNQASYSMLSRTPEESASGHAEDSLLGVCERLGIGVVAFSPLSQGLLTNRYLTGIPEKSRAAQNVFLGEDVAKDPRYLEKVRALSRVADDRGQSLAQMALAWVLRKRVVTSAIVGASSVQQLRANIAAARTIVRAGESVPATHFSDEEISRIEAILADPVLED</sequence>
<organism evidence="5 6">
    <name type="scientific">Dermabacter vaginalis</name>
    <dbReference type="NCBI Taxonomy" id="1630135"/>
    <lineage>
        <taxon>Bacteria</taxon>
        <taxon>Bacillati</taxon>
        <taxon>Actinomycetota</taxon>
        <taxon>Actinomycetes</taxon>
        <taxon>Micrococcales</taxon>
        <taxon>Dermabacteraceae</taxon>
        <taxon>Dermabacter</taxon>
    </lineage>
</organism>
<evidence type="ECO:0000313" key="6">
    <source>
        <dbReference type="Proteomes" id="UP000092596"/>
    </source>
</evidence>
<dbReference type="Gene3D" id="3.20.20.100">
    <property type="entry name" value="NADP-dependent oxidoreductase domain"/>
    <property type="match status" value="1"/>
</dbReference>
<dbReference type="PANTHER" id="PTHR43150:SF4">
    <property type="entry name" value="L-GLYCERALDEHYDE 3-PHOSPHATE REDUCTASE"/>
    <property type="match status" value="1"/>
</dbReference>
<dbReference type="Proteomes" id="UP000092596">
    <property type="component" value="Chromosome"/>
</dbReference>
<evidence type="ECO:0000256" key="3">
    <source>
        <dbReference type="ARBA" id="ARBA00023002"/>
    </source>
</evidence>
<proteinExistence type="inferred from homology"/>
<dbReference type="PANTHER" id="PTHR43150">
    <property type="entry name" value="HYPERKINETIC, ISOFORM M"/>
    <property type="match status" value="1"/>
</dbReference>
<comment type="similarity">
    <text evidence="1">Belongs to the shaker potassium channel beta subunit family.</text>
</comment>
<keyword evidence="3" id="KW-0560">Oxidoreductase</keyword>
<dbReference type="RefSeq" id="WP_082991018.1">
    <property type="nucleotide sequence ID" value="NZ_CP012117.1"/>
</dbReference>
<dbReference type="PATRIC" id="fig|1630135.4.peg.260"/>
<reference evidence="5 6" key="1">
    <citation type="submission" date="2015-06" db="EMBL/GenBank/DDBJ databases">
        <title>Investigation of pathophysiology for high-risk pregnancy and development of treatment modality based on it.</title>
        <authorList>
            <person name="Kim B.-C."/>
            <person name="Lim S."/>
        </authorList>
    </citation>
    <scope>NUCLEOTIDE SEQUENCE [LARGE SCALE GENOMIC DNA]</scope>
    <source>
        <strain evidence="5 6">AD1-86</strain>
    </source>
</reference>
<dbReference type="KEGG" id="dva:DAD186_02580"/>
<feature type="domain" description="NADP-dependent oxidoreductase" evidence="4">
    <location>
        <begin position="59"/>
        <end position="340"/>
    </location>
</feature>
<evidence type="ECO:0000256" key="1">
    <source>
        <dbReference type="ARBA" id="ARBA00006515"/>
    </source>
</evidence>
<keyword evidence="2" id="KW-0521">NADP</keyword>
<dbReference type="GO" id="GO:0051596">
    <property type="term" value="P:methylglyoxal catabolic process"/>
    <property type="evidence" value="ECO:0007669"/>
    <property type="project" value="TreeGrafter"/>
</dbReference>
<gene>
    <name evidence="5" type="ORF">DAD186_02580</name>
</gene>
<dbReference type="SUPFAM" id="SSF51430">
    <property type="entry name" value="NAD(P)-linked oxidoreductase"/>
    <property type="match status" value="1"/>
</dbReference>
<name>A0A1B0ZFU3_9MICO</name>
<dbReference type="EMBL" id="CP012117">
    <property type="protein sequence ID" value="ANP26817.1"/>
    <property type="molecule type" value="Genomic_DNA"/>
</dbReference>
<dbReference type="InterPro" id="IPR036812">
    <property type="entry name" value="NAD(P)_OxRdtase_dom_sf"/>
</dbReference>
<dbReference type="InterPro" id="IPR023210">
    <property type="entry name" value="NADP_OxRdtase_dom"/>
</dbReference>
<dbReference type="InterPro" id="IPR005399">
    <property type="entry name" value="K_chnl_volt-dep_bsu_KCNAB-rel"/>
</dbReference>